<organism evidence="1 2">
    <name type="scientific">Streptantibioticus cattleyicolor (strain ATCC 35852 / DSM 46488 / JCM 4925 / NBRC 14057 / NRRL 8057)</name>
    <name type="common">Streptomyces cattleya</name>
    <dbReference type="NCBI Taxonomy" id="1003195"/>
    <lineage>
        <taxon>Bacteria</taxon>
        <taxon>Bacillati</taxon>
        <taxon>Actinomycetota</taxon>
        <taxon>Actinomycetes</taxon>
        <taxon>Kitasatosporales</taxon>
        <taxon>Streptomycetaceae</taxon>
        <taxon>Streptantibioticus</taxon>
    </lineage>
</organism>
<dbReference type="Proteomes" id="UP000007842">
    <property type="component" value="Chromosome"/>
</dbReference>
<name>G8WNH5_STREN</name>
<sequence length="96" mass="10559">MAEPFEHGGTEYVAYIGDEWASPQIAKCALFGVGGVFERVLSPKYQIEQKVEVYCCEGKIVGVASEPDRDGDFTYIVRYPDGSTELAWESAMKAVA</sequence>
<dbReference type="KEGG" id="scy:SCATT_16490"/>
<keyword evidence="2" id="KW-1185">Reference proteome</keyword>
<dbReference type="HOGENOM" id="CLU_2358406_0_0_11"/>
<accession>G8WNH5</accession>
<reference evidence="2" key="1">
    <citation type="submission" date="2011-12" db="EMBL/GenBank/DDBJ databases">
        <title>Complete genome sequence of Streptomyces cattleya strain DSM 46488.</title>
        <authorList>
            <person name="Ou H.-Y."/>
            <person name="Li P."/>
            <person name="Zhao C."/>
            <person name="O'Hagan D."/>
            <person name="Deng Z."/>
        </authorList>
    </citation>
    <scope>NUCLEOTIDE SEQUENCE [LARGE SCALE GENOMIC DNA]</scope>
    <source>
        <strain evidence="2">ATCC 35852 / DSM 46488 / JCM 4925 / NBRC 14057 / NRRL 8057</strain>
    </source>
</reference>
<dbReference type="AlphaFoldDB" id="G8WNH5"/>
<evidence type="ECO:0000313" key="1">
    <source>
        <dbReference type="EMBL" id="AEW94020.1"/>
    </source>
</evidence>
<proteinExistence type="predicted"/>
<dbReference type="EMBL" id="CP003219">
    <property type="protein sequence ID" value="AEW94020.1"/>
    <property type="molecule type" value="Genomic_DNA"/>
</dbReference>
<dbReference type="PATRIC" id="fig|1003195.29.peg.1654"/>
<protein>
    <submittedName>
        <fullName evidence="1">Uncharacterized protein</fullName>
    </submittedName>
</protein>
<evidence type="ECO:0000313" key="2">
    <source>
        <dbReference type="Proteomes" id="UP000007842"/>
    </source>
</evidence>
<gene>
    <name evidence="1" type="ordered locus">SCATT_16490</name>
</gene>
<dbReference type="STRING" id="1003195.SCATT_16490"/>